<dbReference type="InterPro" id="IPR009061">
    <property type="entry name" value="DNA-bd_dom_put_sf"/>
</dbReference>
<feature type="domain" description="HTH merR-type" evidence="1">
    <location>
        <begin position="8"/>
        <end position="79"/>
    </location>
</feature>
<sequence length="172" mass="20230">MFLIDSHYSVLDVEKLTELKRHALDYYAKIGIFPPSISSGKKGSRKKYSVLDILVLQVVSELKRRGMPFKRIRSAIEYLRESHNLEQPFHAALDGRHNVRILTDCKNTFYICFNDHEVVEYLKNGGQYMLLDVSDVAFDLKEKIRALQLYKRRKESRRFQQLHFSDAMQMSV</sequence>
<evidence type="ECO:0000313" key="3">
    <source>
        <dbReference type="Proteomes" id="UP000266426"/>
    </source>
</evidence>
<evidence type="ECO:0000313" key="2">
    <source>
        <dbReference type="EMBL" id="RJP57226.1"/>
    </source>
</evidence>
<dbReference type="Pfam" id="PF13411">
    <property type="entry name" value="MerR_1"/>
    <property type="match status" value="1"/>
</dbReference>
<protein>
    <submittedName>
        <fullName evidence="2">MerR family transcriptional regulator</fullName>
    </submittedName>
</protein>
<organism evidence="2 3">
    <name type="scientific">Candidatus Auribacter fodinae</name>
    <dbReference type="NCBI Taxonomy" id="2093366"/>
    <lineage>
        <taxon>Bacteria</taxon>
        <taxon>Pseudomonadati</taxon>
        <taxon>Candidatus Auribacterota</taxon>
        <taxon>Candidatus Auribacteria</taxon>
        <taxon>Candidatus Auribacterales</taxon>
        <taxon>Candidatus Auribacteraceae</taxon>
        <taxon>Candidatus Auribacter</taxon>
    </lineage>
</organism>
<dbReference type="Gene3D" id="1.10.1660.10">
    <property type="match status" value="1"/>
</dbReference>
<dbReference type="GO" id="GO:0003677">
    <property type="term" value="F:DNA binding"/>
    <property type="evidence" value="ECO:0007669"/>
    <property type="project" value="InterPro"/>
</dbReference>
<dbReference type="InterPro" id="IPR000551">
    <property type="entry name" value="MerR-type_HTH_dom"/>
</dbReference>
<evidence type="ECO:0000259" key="1">
    <source>
        <dbReference type="SMART" id="SM00422"/>
    </source>
</evidence>
<proteinExistence type="predicted"/>
<gene>
    <name evidence="2" type="ORF">C4541_10655</name>
</gene>
<accession>A0A3A4QYL1</accession>
<dbReference type="Proteomes" id="UP000266426">
    <property type="component" value="Unassembled WGS sequence"/>
</dbReference>
<dbReference type="GO" id="GO:0006355">
    <property type="term" value="P:regulation of DNA-templated transcription"/>
    <property type="evidence" value="ECO:0007669"/>
    <property type="project" value="InterPro"/>
</dbReference>
<dbReference type="SUPFAM" id="SSF46955">
    <property type="entry name" value="Putative DNA-binding domain"/>
    <property type="match status" value="1"/>
</dbReference>
<dbReference type="EMBL" id="QZJZ01000084">
    <property type="protein sequence ID" value="RJP57226.1"/>
    <property type="molecule type" value="Genomic_DNA"/>
</dbReference>
<name>A0A3A4QYL1_9BACT</name>
<dbReference type="SMART" id="SM00422">
    <property type="entry name" value="HTH_MERR"/>
    <property type="match status" value="1"/>
</dbReference>
<dbReference type="AlphaFoldDB" id="A0A3A4QYL1"/>
<comment type="caution">
    <text evidence="2">The sequence shown here is derived from an EMBL/GenBank/DDBJ whole genome shotgun (WGS) entry which is preliminary data.</text>
</comment>
<reference evidence="2 3" key="1">
    <citation type="journal article" date="2017" name="ISME J.">
        <title>Energy and carbon metabolisms in a deep terrestrial subsurface fluid microbial community.</title>
        <authorList>
            <person name="Momper L."/>
            <person name="Jungbluth S.P."/>
            <person name="Lee M.D."/>
            <person name="Amend J.P."/>
        </authorList>
    </citation>
    <scope>NUCLEOTIDE SEQUENCE [LARGE SCALE GENOMIC DNA]</scope>
    <source>
        <strain evidence="2">SURF_26</strain>
    </source>
</reference>